<proteinExistence type="predicted"/>
<evidence type="ECO:0000313" key="2">
    <source>
        <dbReference type="EMBL" id="BBD08191.1"/>
    </source>
</evidence>
<feature type="signal peptide" evidence="1">
    <location>
        <begin position="1"/>
        <end position="19"/>
    </location>
</feature>
<sequence>MLKKLVITFMLGIMVFTGANLFAAGNASNGEKLAKGCKCHKGELEGWSEEKLTQTLTDFKTGKLINKFMNKKAASLSDQDIADLATWFASQK</sequence>
<evidence type="ECO:0000313" key="3">
    <source>
        <dbReference type="Proteomes" id="UP000269883"/>
    </source>
</evidence>
<reference evidence="2 3" key="1">
    <citation type="journal article" date="2018" name="Sci. Adv.">
        <title>Multi-heme cytochromes provide a pathway for survival in energy-limited environments.</title>
        <authorList>
            <person name="Deng X."/>
            <person name="Dohmae N."/>
            <person name="Nealson K.H."/>
            <person name="Hashimoto K."/>
            <person name="Okamoto A."/>
        </authorList>
    </citation>
    <scope>NUCLEOTIDE SEQUENCE [LARGE SCALE GENOMIC DNA]</scope>
    <source>
        <strain evidence="2 3">IS5</strain>
    </source>
</reference>
<keyword evidence="3" id="KW-1185">Reference proteome</keyword>
<keyword evidence="1" id="KW-0732">Signal</keyword>
<dbReference type="EMBL" id="AP017378">
    <property type="protein sequence ID" value="BBD08191.1"/>
    <property type="molecule type" value="Genomic_DNA"/>
</dbReference>
<evidence type="ECO:0000256" key="1">
    <source>
        <dbReference type="SAM" id="SignalP"/>
    </source>
</evidence>
<dbReference type="GO" id="GO:0020037">
    <property type="term" value="F:heme binding"/>
    <property type="evidence" value="ECO:0007669"/>
    <property type="project" value="InterPro"/>
</dbReference>
<accession>A0A2Z6AY60</accession>
<dbReference type="RefSeq" id="WP_126378082.1">
    <property type="nucleotide sequence ID" value="NZ_AP017378.1"/>
</dbReference>
<protein>
    <submittedName>
        <fullName evidence="2">Cytochrome c553</fullName>
    </submittedName>
</protein>
<name>A0A2Z6AY60_9BACT</name>
<dbReference type="AlphaFoldDB" id="A0A2Z6AY60"/>
<organism evidence="2 3">
    <name type="scientific">Desulfovibrio ferrophilus</name>
    <dbReference type="NCBI Taxonomy" id="241368"/>
    <lineage>
        <taxon>Bacteria</taxon>
        <taxon>Pseudomonadati</taxon>
        <taxon>Thermodesulfobacteriota</taxon>
        <taxon>Desulfovibrionia</taxon>
        <taxon>Desulfovibrionales</taxon>
        <taxon>Desulfovibrionaceae</taxon>
        <taxon>Desulfovibrio</taxon>
    </lineage>
</organism>
<gene>
    <name evidence="2" type="ORF">DFE_1465</name>
</gene>
<dbReference type="InterPro" id="IPR036909">
    <property type="entry name" value="Cyt_c-like_dom_sf"/>
</dbReference>
<dbReference type="KEGG" id="dfl:DFE_1465"/>
<feature type="chain" id="PRO_5016432258" evidence="1">
    <location>
        <begin position="20"/>
        <end position="92"/>
    </location>
</feature>
<dbReference type="Gene3D" id="1.10.760.10">
    <property type="entry name" value="Cytochrome c-like domain"/>
    <property type="match status" value="1"/>
</dbReference>
<dbReference type="SUPFAM" id="SSF46626">
    <property type="entry name" value="Cytochrome c"/>
    <property type="match status" value="1"/>
</dbReference>
<dbReference type="Proteomes" id="UP000269883">
    <property type="component" value="Chromosome"/>
</dbReference>
<dbReference type="OrthoDB" id="9796421at2"/>
<dbReference type="GO" id="GO:0009055">
    <property type="term" value="F:electron transfer activity"/>
    <property type="evidence" value="ECO:0007669"/>
    <property type="project" value="InterPro"/>
</dbReference>